<sequence length="136" mass="15754">MTNILSDKALAYLKEEHFAVLSTVNKDGSPQIATMWYLVDEDGTIVMNSIAHLQKVKNIRRDPRIAFCVQEGQRYVSLSGTIELIEDQEVVRRDILRLTKRYIKDDETREQYVASFLKQSRVALYLRAKKGNEAYL</sequence>
<gene>
    <name evidence="3" type="ORF">EPA93_07035</name>
</gene>
<dbReference type="GO" id="GO:0070967">
    <property type="term" value="F:coenzyme F420 binding"/>
    <property type="evidence" value="ECO:0007669"/>
    <property type="project" value="TreeGrafter"/>
</dbReference>
<accession>A0A4V0YYC8</accession>
<name>A0A4V0YYC8_KTERU</name>
<evidence type="ECO:0000259" key="2">
    <source>
        <dbReference type="Pfam" id="PF01243"/>
    </source>
</evidence>
<organism evidence="3 4">
    <name type="scientific">Ktedonosporobacter rubrisoli</name>
    <dbReference type="NCBI Taxonomy" id="2509675"/>
    <lineage>
        <taxon>Bacteria</taxon>
        <taxon>Bacillati</taxon>
        <taxon>Chloroflexota</taxon>
        <taxon>Ktedonobacteria</taxon>
        <taxon>Ktedonobacterales</taxon>
        <taxon>Ktedonosporobacteraceae</taxon>
        <taxon>Ktedonosporobacter</taxon>
    </lineage>
</organism>
<keyword evidence="1" id="KW-0560">Oxidoreductase</keyword>
<dbReference type="PANTHER" id="PTHR35176">
    <property type="entry name" value="HEME OXYGENASE HI_0854-RELATED"/>
    <property type="match status" value="1"/>
</dbReference>
<dbReference type="InterPro" id="IPR052019">
    <property type="entry name" value="F420H2_bilvrd_red/Heme_oxyg"/>
</dbReference>
<dbReference type="SUPFAM" id="SSF50475">
    <property type="entry name" value="FMN-binding split barrel"/>
    <property type="match status" value="1"/>
</dbReference>
<dbReference type="InterPro" id="IPR019920">
    <property type="entry name" value="F420-binding_dom_put"/>
</dbReference>
<dbReference type="OrthoDB" id="159904at2"/>
<evidence type="ECO:0000256" key="1">
    <source>
        <dbReference type="ARBA" id="ARBA00023002"/>
    </source>
</evidence>
<dbReference type="GO" id="GO:0016627">
    <property type="term" value="F:oxidoreductase activity, acting on the CH-CH group of donors"/>
    <property type="evidence" value="ECO:0007669"/>
    <property type="project" value="TreeGrafter"/>
</dbReference>
<proteinExistence type="predicted"/>
<dbReference type="Pfam" id="PF01243">
    <property type="entry name" value="PNPOx_N"/>
    <property type="match status" value="1"/>
</dbReference>
<dbReference type="RefSeq" id="WP_129886368.1">
    <property type="nucleotide sequence ID" value="NZ_CP035758.1"/>
</dbReference>
<dbReference type="Gene3D" id="2.30.110.10">
    <property type="entry name" value="Electron Transport, Fmn-binding Protein, Chain A"/>
    <property type="match status" value="1"/>
</dbReference>
<reference evidence="3 4" key="1">
    <citation type="submission" date="2019-01" db="EMBL/GenBank/DDBJ databases">
        <title>Ktedonosporobacter rubrisoli SCAWS-G2.</title>
        <authorList>
            <person name="Huang Y."/>
            <person name="Yan B."/>
        </authorList>
    </citation>
    <scope>NUCLEOTIDE SEQUENCE [LARGE SCALE GENOMIC DNA]</scope>
    <source>
        <strain evidence="3 4">SCAWS-G2</strain>
    </source>
</reference>
<dbReference type="AlphaFoldDB" id="A0A4V0YYC8"/>
<dbReference type="KEGG" id="kbs:EPA93_07035"/>
<dbReference type="PANTHER" id="PTHR35176:SF6">
    <property type="entry name" value="HEME OXYGENASE HI_0854-RELATED"/>
    <property type="match status" value="1"/>
</dbReference>
<feature type="domain" description="Pyridoxamine 5'-phosphate oxidase N-terminal" evidence="2">
    <location>
        <begin position="6"/>
        <end position="113"/>
    </location>
</feature>
<dbReference type="GO" id="GO:0005829">
    <property type="term" value="C:cytosol"/>
    <property type="evidence" value="ECO:0007669"/>
    <property type="project" value="TreeGrafter"/>
</dbReference>
<evidence type="ECO:0000313" key="3">
    <source>
        <dbReference type="EMBL" id="QBD75771.1"/>
    </source>
</evidence>
<keyword evidence="4" id="KW-1185">Reference proteome</keyword>
<dbReference type="NCBIfam" id="TIGR03618">
    <property type="entry name" value="Rv1155_F420"/>
    <property type="match status" value="1"/>
</dbReference>
<evidence type="ECO:0000313" key="4">
    <source>
        <dbReference type="Proteomes" id="UP000290365"/>
    </source>
</evidence>
<dbReference type="EMBL" id="CP035758">
    <property type="protein sequence ID" value="QBD75771.1"/>
    <property type="molecule type" value="Genomic_DNA"/>
</dbReference>
<protein>
    <submittedName>
        <fullName evidence="3">PPOX class F420-dependent oxidoreductase</fullName>
    </submittedName>
</protein>
<dbReference type="InterPro" id="IPR012349">
    <property type="entry name" value="Split_barrel_FMN-bd"/>
</dbReference>
<dbReference type="Proteomes" id="UP000290365">
    <property type="component" value="Chromosome"/>
</dbReference>
<dbReference type="InterPro" id="IPR011576">
    <property type="entry name" value="Pyridox_Oxase_N"/>
</dbReference>